<evidence type="ECO:0000313" key="5">
    <source>
        <dbReference type="Proteomes" id="UP001316189"/>
    </source>
</evidence>
<gene>
    <name evidence="4" type="ORF">NP064_08435</name>
</gene>
<feature type="transmembrane region" description="Helical" evidence="2">
    <location>
        <begin position="111"/>
        <end position="128"/>
    </location>
</feature>
<organism evidence="4 5">
    <name type="scientific">Cellulomonas chengniuliangii</name>
    <dbReference type="NCBI Taxonomy" id="2968084"/>
    <lineage>
        <taxon>Bacteria</taxon>
        <taxon>Bacillati</taxon>
        <taxon>Actinomycetota</taxon>
        <taxon>Actinomycetes</taxon>
        <taxon>Micrococcales</taxon>
        <taxon>Cellulomonadaceae</taxon>
        <taxon>Cellulomonas</taxon>
    </lineage>
</organism>
<proteinExistence type="predicted"/>
<evidence type="ECO:0000256" key="1">
    <source>
        <dbReference type="SAM" id="MobiDB-lite"/>
    </source>
</evidence>
<accession>A0ABY5KTM6</accession>
<name>A0ABY5KTM6_9CELL</name>
<dbReference type="RefSeq" id="WP_227569205.1">
    <property type="nucleotide sequence ID" value="NZ_CP101988.1"/>
</dbReference>
<evidence type="ECO:0000259" key="3">
    <source>
        <dbReference type="Pfam" id="PF13548"/>
    </source>
</evidence>
<protein>
    <submittedName>
        <fullName evidence="4">DUF4126 domain-containing protein</fullName>
    </submittedName>
</protein>
<feature type="transmembrane region" description="Helical" evidence="2">
    <location>
        <begin position="43"/>
        <end position="63"/>
    </location>
</feature>
<dbReference type="Proteomes" id="UP001316189">
    <property type="component" value="Chromosome"/>
</dbReference>
<feature type="domain" description="DUF4126" evidence="3">
    <location>
        <begin position="4"/>
        <end position="185"/>
    </location>
</feature>
<dbReference type="Pfam" id="PF13548">
    <property type="entry name" value="DUF4126"/>
    <property type="match status" value="1"/>
</dbReference>
<dbReference type="EMBL" id="CP101988">
    <property type="protein sequence ID" value="UUI73877.1"/>
    <property type="molecule type" value="Genomic_DNA"/>
</dbReference>
<sequence>MFEILAGTGLATAAGLNAYVPLLVLGALARWTDLISTPSGWEWLTDGWVLTALGALLLLEVVADKIPGVDHVNDVVQTIVRPGAGGIAFGAGMGTQDVVVTDPGGFVASGQWVPVAVGIALALAVHAAKALARPLVNAATFGLGAPLLSAAEDAASVTLSLAALLAPLLVVGLIATGVLAWWRWRRSRASAAQGEPPADAPSAKVRQRGGRTVPPPAVAENAKEGST</sequence>
<keyword evidence="5" id="KW-1185">Reference proteome</keyword>
<evidence type="ECO:0000256" key="2">
    <source>
        <dbReference type="SAM" id="Phobius"/>
    </source>
</evidence>
<reference evidence="4 5" key="1">
    <citation type="submission" date="2022-07" db="EMBL/GenBank/DDBJ databases">
        <title>Novel species in genus cellulomonas.</title>
        <authorList>
            <person name="Ye L."/>
        </authorList>
    </citation>
    <scope>NUCLEOTIDE SEQUENCE [LARGE SCALE GENOMIC DNA]</scope>
    <source>
        <strain evidence="5">zg-Y338</strain>
    </source>
</reference>
<feature type="transmembrane region" description="Helical" evidence="2">
    <location>
        <begin position="157"/>
        <end position="182"/>
    </location>
</feature>
<feature type="transmembrane region" description="Helical" evidence="2">
    <location>
        <begin position="6"/>
        <end position="31"/>
    </location>
</feature>
<evidence type="ECO:0000313" key="4">
    <source>
        <dbReference type="EMBL" id="UUI73877.1"/>
    </source>
</evidence>
<keyword evidence="2" id="KW-0472">Membrane</keyword>
<feature type="region of interest" description="Disordered" evidence="1">
    <location>
        <begin position="189"/>
        <end position="227"/>
    </location>
</feature>
<dbReference type="InterPro" id="IPR025196">
    <property type="entry name" value="DUF4126"/>
</dbReference>
<keyword evidence="2" id="KW-0812">Transmembrane</keyword>
<keyword evidence="2" id="KW-1133">Transmembrane helix</keyword>